<evidence type="ECO:0000313" key="4">
    <source>
        <dbReference type="Proteomes" id="UP001500752"/>
    </source>
</evidence>
<dbReference type="InterPro" id="IPR012349">
    <property type="entry name" value="Split_barrel_FMN-bd"/>
</dbReference>
<dbReference type="RefSeq" id="WP_345151224.1">
    <property type="nucleotide sequence ID" value="NZ_BAABEO010000017.1"/>
</dbReference>
<dbReference type="SMART" id="SM00903">
    <property type="entry name" value="Flavin_Reduct"/>
    <property type="match status" value="1"/>
</dbReference>
<protein>
    <submittedName>
        <fullName evidence="3">Flavin reductase family protein</fullName>
    </submittedName>
</protein>
<gene>
    <name evidence="3" type="ORF">GCM10023081_25380</name>
</gene>
<proteinExistence type="predicted"/>
<sequence>MSAPERVHRVAPVDGAAADMLPANEFKAAFRNHPGGVAVITADAGNGPVGLTASSVISVSANPPLLCFSLSAFSSAAEALAKADTVVVHLIDTGQLGTAKRFATGGIDRFADPGSWTRLTTGEPVLTSAPTWLRGRIVNRMEAGDSIVVAAQVLQVQVPERIPDPLVYHNRTWHRLGNHSAIG</sequence>
<dbReference type="EMBL" id="BAABEO010000017">
    <property type="protein sequence ID" value="GAA3686970.1"/>
    <property type="molecule type" value="Genomic_DNA"/>
</dbReference>
<keyword evidence="1" id="KW-0560">Oxidoreductase</keyword>
<evidence type="ECO:0000259" key="2">
    <source>
        <dbReference type="SMART" id="SM00903"/>
    </source>
</evidence>
<organism evidence="3 4">
    <name type="scientific">Arthrobacter ginkgonis</name>
    <dbReference type="NCBI Taxonomy" id="1630594"/>
    <lineage>
        <taxon>Bacteria</taxon>
        <taxon>Bacillati</taxon>
        <taxon>Actinomycetota</taxon>
        <taxon>Actinomycetes</taxon>
        <taxon>Micrococcales</taxon>
        <taxon>Micrococcaceae</taxon>
        <taxon>Arthrobacter</taxon>
    </lineage>
</organism>
<dbReference type="SUPFAM" id="SSF50475">
    <property type="entry name" value="FMN-binding split barrel"/>
    <property type="match status" value="1"/>
</dbReference>
<dbReference type="PANTHER" id="PTHR30466">
    <property type="entry name" value="FLAVIN REDUCTASE"/>
    <property type="match status" value="1"/>
</dbReference>
<dbReference type="Gene3D" id="2.30.110.10">
    <property type="entry name" value="Electron Transport, Fmn-binding Protein, Chain A"/>
    <property type="match status" value="1"/>
</dbReference>
<dbReference type="Pfam" id="PF01613">
    <property type="entry name" value="Flavin_Reduct"/>
    <property type="match status" value="1"/>
</dbReference>
<comment type="caution">
    <text evidence="3">The sequence shown here is derived from an EMBL/GenBank/DDBJ whole genome shotgun (WGS) entry which is preliminary data.</text>
</comment>
<name>A0ABP7CFK7_9MICC</name>
<dbReference type="PANTHER" id="PTHR30466:SF1">
    <property type="entry name" value="FMN REDUCTASE (NADH) RUTF"/>
    <property type="match status" value="1"/>
</dbReference>
<accession>A0ABP7CFK7</accession>
<evidence type="ECO:0000256" key="1">
    <source>
        <dbReference type="ARBA" id="ARBA00023002"/>
    </source>
</evidence>
<reference evidence="4" key="1">
    <citation type="journal article" date="2019" name="Int. J. Syst. Evol. Microbiol.">
        <title>The Global Catalogue of Microorganisms (GCM) 10K type strain sequencing project: providing services to taxonomists for standard genome sequencing and annotation.</title>
        <authorList>
            <consortium name="The Broad Institute Genomics Platform"/>
            <consortium name="The Broad Institute Genome Sequencing Center for Infectious Disease"/>
            <person name="Wu L."/>
            <person name="Ma J."/>
        </authorList>
    </citation>
    <scope>NUCLEOTIDE SEQUENCE [LARGE SCALE GENOMIC DNA]</scope>
    <source>
        <strain evidence="4">JCM 30742</strain>
    </source>
</reference>
<dbReference type="InterPro" id="IPR002563">
    <property type="entry name" value="Flavin_Rdtase-like_dom"/>
</dbReference>
<keyword evidence="4" id="KW-1185">Reference proteome</keyword>
<feature type="domain" description="Flavin reductase like" evidence="2">
    <location>
        <begin position="30"/>
        <end position="175"/>
    </location>
</feature>
<evidence type="ECO:0000313" key="3">
    <source>
        <dbReference type="EMBL" id="GAA3686970.1"/>
    </source>
</evidence>
<dbReference type="InterPro" id="IPR050268">
    <property type="entry name" value="NADH-dep_flavin_reductase"/>
</dbReference>
<dbReference type="Proteomes" id="UP001500752">
    <property type="component" value="Unassembled WGS sequence"/>
</dbReference>